<reference evidence="9" key="1">
    <citation type="journal article" date="2020" name="Stud. Mycol.">
        <title>101 Dothideomycetes genomes: a test case for predicting lifestyles and emergence of pathogens.</title>
        <authorList>
            <person name="Haridas S."/>
            <person name="Albert R."/>
            <person name="Binder M."/>
            <person name="Bloem J."/>
            <person name="Labutti K."/>
            <person name="Salamov A."/>
            <person name="Andreopoulos B."/>
            <person name="Baker S."/>
            <person name="Barry K."/>
            <person name="Bills G."/>
            <person name="Bluhm B."/>
            <person name="Cannon C."/>
            <person name="Castanera R."/>
            <person name="Culley D."/>
            <person name="Daum C."/>
            <person name="Ezra D."/>
            <person name="Gonzalez J."/>
            <person name="Henrissat B."/>
            <person name="Kuo A."/>
            <person name="Liang C."/>
            <person name="Lipzen A."/>
            <person name="Lutzoni F."/>
            <person name="Magnuson J."/>
            <person name="Mondo S."/>
            <person name="Nolan M."/>
            <person name="Ohm R."/>
            <person name="Pangilinan J."/>
            <person name="Park H.-J."/>
            <person name="Ramirez L."/>
            <person name="Alfaro M."/>
            <person name="Sun H."/>
            <person name="Tritt A."/>
            <person name="Yoshinaga Y."/>
            <person name="Zwiers L.-H."/>
            <person name="Turgeon B."/>
            <person name="Goodwin S."/>
            <person name="Spatafora J."/>
            <person name="Crous P."/>
            <person name="Grigoriev I."/>
        </authorList>
    </citation>
    <scope>NUCLEOTIDE SEQUENCE</scope>
    <source>
        <strain evidence="9">CBS 113979</strain>
    </source>
</reference>
<keyword evidence="4 7" id="KW-0747">Spliceosome</keyword>
<evidence type="ECO:0000256" key="6">
    <source>
        <dbReference type="ARBA" id="ARBA00023242"/>
    </source>
</evidence>
<dbReference type="GO" id="GO:0005681">
    <property type="term" value="C:spliceosomal complex"/>
    <property type="evidence" value="ECO:0007669"/>
    <property type="project" value="UniProtKB-KW"/>
</dbReference>
<dbReference type="Pfam" id="PF03371">
    <property type="entry name" value="PRP38"/>
    <property type="match status" value="1"/>
</dbReference>
<dbReference type="Proteomes" id="UP000800041">
    <property type="component" value="Unassembled WGS sequence"/>
</dbReference>
<sequence>MSSHYADSKALLDNRGYAGRTIRGKNPAELFERAVLDRITESYFWKEQCFGLNEASLCDRAIELRFVGGTYGQGKPTPFLCLALKMAQLVPDRDVVLEYLNFEEATEERSSDDERNGDQETQNGAPLCEKKGEFKYLRALAAFYIRLAWDPVEIFETLEPLLNDRRKLRRAAKEQFTLTTMDQFVDDLLNKDRMCSTSLWKLPKRSDLVDLDKLEPRISLLEGELDDLDASDGELGEGDGASDANGFTVPDRSDDGSEEDRSP</sequence>
<keyword evidence="3 7" id="KW-0507">mRNA processing</keyword>
<dbReference type="EMBL" id="ML977150">
    <property type="protein sequence ID" value="KAF1987920.1"/>
    <property type="molecule type" value="Genomic_DNA"/>
</dbReference>
<evidence type="ECO:0000256" key="5">
    <source>
        <dbReference type="ARBA" id="ARBA00023187"/>
    </source>
</evidence>
<feature type="compositionally biased region" description="Acidic residues" evidence="8">
    <location>
        <begin position="228"/>
        <end position="237"/>
    </location>
</feature>
<name>A0A6G1H4H3_9PEZI</name>
<protein>
    <recommendedName>
        <fullName evidence="7">Pre-mRNA-splicing factor 38</fullName>
    </recommendedName>
</protein>
<keyword evidence="10" id="KW-1185">Reference proteome</keyword>
<gene>
    <name evidence="9" type="ORF">K402DRAFT_392210</name>
</gene>
<evidence type="ECO:0000313" key="9">
    <source>
        <dbReference type="EMBL" id="KAF1987920.1"/>
    </source>
</evidence>
<dbReference type="InterPro" id="IPR005037">
    <property type="entry name" value="PRP38"/>
</dbReference>
<keyword evidence="6 7" id="KW-0539">Nucleus</keyword>
<proteinExistence type="inferred from homology"/>
<comment type="similarity">
    <text evidence="2 7">Belongs to the PRP38 family.</text>
</comment>
<evidence type="ECO:0000313" key="10">
    <source>
        <dbReference type="Proteomes" id="UP000800041"/>
    </source>
</evidence>
<dbReference type="AlphaFoldDB" id="A0A6G1H4H3"/>
<evidence type="ECO:0000256" key="7">
    <source>
        <dbReference type="RuleBase" id="RU367025"/>
    </source>
</evidence>
<evidence type="ECO:0000256" key="3">
    <source>
        <dbReference type="ARBA" id="ARBA00022664"/>
    </source>
</evidence>
<evidence type="ECO:0000256" key="1">
    <source>
        <dbReference type="ARBA" id="ARBA00004123"/>
    </source>
</evidence>
<keyword evidence="5 7" id="KW-0508">mRNA splicing</keyword>
<dbReference type="OrthoDB" id="190958at2759"/>
<comment type="subcellular location">
    <subcellularLocation>
        <location evidence="1 7">Nucleus</location>
    </subcellularLocation>
</comment>
<evidence type="ECO:0000256" key="8">
    <source>
        <dbReference type="SAM" id="MobiDB-lite"/>
    </source>
</evidence>
<accession>A0A6G1H4H3</accession>
<feature type="region of interest" description="Disordered" evidence="8">
    <location>
        <begin position="228"/>
        <end position="263"/>
    </location>
</feature>
<comment type="function">
    <text evidence="7">Required for pre-mRNA splicing.</text>
</comment>
<dbReference type="PANTHER" id="PTHR23142">
    <property type="entry name" value="PRE-MRNA-SPLICING FACTOR 38A-RELATED"/>
    <property type="match status" value="1"/>
</dbReference>
<organism evidence="9 10">
    <name type="scientific">Aulographum hederae CBS 113979</name>
    <dbReference type="NCBI Taxonomy" id="1176131"/>
    <lineage>
        <taxon>Eukaryota</taxon>
        <taxon>Fungi</taxon>
        <taxon>Dikarya</taxon>
        <taxon>Ascomycota</taxon>
        <taxon>Pezizomycotina</taxon>
        <taxon>Dothideomycetes</taxon>
        <taxon>Pleosporomycetidae</taxon>
        <taxon>Aulographales</taxon>
        <taxon>Aulographaceae</taxon>
    </lineage>
</organism>
<evidence type="ECO:0000256" key="2">
    <source>
        <dbReference type="ARBA" id="ARBA00006164"/>
    </source>
</evidence>
<evidence type="ECO:0000256" key="4">
    <source>
        <dbReference type="ARBA" id="ARBA00022728"/>
    </source>
</evidence>
<dbReference type="GO" id="GO:0000398">
    <property type="term" value="P:mRNA splicing, via spliceosome"/>
    <property type="evidence" value="ECO:0007669"/>
    <property type="project" value="UniProtKB-UniRule"/>
</dbReference>
<feature type="compositionally biased region" description="Basic and acidic residues" evidence="8">
    <location>
        <begin position="251"/>
        <end position="263"/>
    </location>
</feature>